<sequence>MNMSSGINDSTFNLICINIIPQIYDRITSIVITHSSRVRTLSSISDNFNQFVSLRKLTLLDIDSKSDLEHILLKYQQQLSVLFIHTNKIEDETVISDICAMVLCEKSVNLRNCSLNFRNNCVFKNVTMSNIECLTIGWCSMSELFFLLIHTTKLRKLNIRYLCNYDYRTLGETHLMINNLNVFLYFVPFNNVELLLKYLPKLKKLTIKGQLDDFNYTDSQLWQTLLTSSLPLLTLFSLDITILTRISDTRDIVDKFQTDFWTQRWNLTISCRYHKSLILVVNGKQKINEQQSLSNEIQESLSESC</sequence>
<dbReference type="Proteomes" id="UP000663829">
    <property type="component" value="Unassembled WGS sequence"/>
</dbReference>
<dbReference type="Proteomes" id="UP000682733">
    <property type="component" value="Unassembled WGS sequence"/>
</dbReference>
<evidence type="ECO:0000313" key="5">
    <source>
        <dbReference type="Proteomes" id="UP000663829"/>
    </source>
</evidence>
<protein>
    <submittedName>
        <fullName evidence="2">Uncharacterized protein</fullName>
    </submittedName>
</protein>
<accession>A0A815XU92</accession>
<dbReference type="Proteomes" id="UP000681722">
    <property type="component" value="Unassembled WGS sequence"/>
</dbReference>
<dbReference type="Proteomes" id="UP000677228">
    <property type="component" value="Unassembled WGS sequence"/>
</dbReference>
<comment type="caution">
    <text evidence="2">The sequence shown here is derived from an EMBL/GenBank/DDBJ whole genome shotgun (WGS) entry which is preliminary data.</text>
</comment>
<organism evidence="2 5">
    <name type="scientific">Didymodactylos carnosus</name>
    <dbReference type="NCBI Taxonomy" id="1234261"/>
    <lineage>
        <taxon>Eukaryota</taxon>
        <taxon>Metazoa</taxon>
        <taxon>Spiralia</taxon>
        <taxon>Gnathifera</taxon>
        <taxon>Rotifera</taxon>
        <taxon>Eurotatoria</taxon>
        <taxon>Bdelloidea</taxon>
        <taxon>Philodinida</taxon>
        <taxon>Philodinidae</taxon>
        <taxon>Didymodactylos</taxon>
    </lineage>
</organism>
<dbReference type="EMBL" id="CAJNOQ010028467">
    <property type="protein sequence ID" value="CAF1561836.1"/>
    <property type="molecule type" value="Genomic_DNA"/>
</dbReference>
<reference evidence="2" key="1">
    <citation type="submission" date="2021-02" db="EMBL/GenBank/DDBJ databases">
        <authorList>
            <person name="Nowell W R."/>
        </authorList>
    </citation>
    <scope>NUCLEOTIDE SEQUENCE</scope>
</reference>
<keyword evidence="5" id="KW-1185">Reference proteome</keyword>
<dbReference type="SUPFAM" id="SSF52047">
    <property type="entry name" value="RNI-like"/>
    <property type="match status" value="1"/>
</dbReference>
<proteinExistence type="predicted"/>
<evidence type="ECO:0000313" key="1">
    <source>
        <dbReference type="EMBL" id="CAF0859399.1"/>
    </source>
</evidence>
<dbReference type="EMBL" id="CAJOBC010094229">
    <property type="protein sequence ID" value="CAF4423430.1"/>
    <property type="molecule type" value="Genomic_DNA"/>
</dbReference>
<evidence type="ECO:0000313" key="2">
    <source>
        <dbReference type="EMBL" id="CAF1561836.1"/>
    </source>
</evidence>
<evidence type="ECO:0000313" key="4">
    <source>
        <dbReference type="EMBL" id="CAF4423430.1"/>
    </source>
</evidence>
<dbReference type="EMBL" id="CAJOBA010002421">
    <property type="protein sequence ID" value="CAF3644342.1"/>
    <property type="molecule type" value="Genomic_DNA"/>
</dbReference>
<gene>
    <name evidence="2" type="ORF">GPM918_LOCUS39814</name>
    <name evidence="1" type="ORF">OVA965_LOCUS7558</name>
    <name evidence="4" type="ORF">SRO942_LOCUS40721</name>
    <name evidence="3" type="ORF">TMI583_LOCUS7553</name>
</gene>
<evidence type="ECO:0000313" key="3">
    <source>
        <dbReference type="EMBL" id="CAF3644342.1"/>
    </source>
</evidence>
<dbReference type="EMBL" id="CAJNOK010002421">
    <property type="protein sequence ID" value="CAF0859399.1"/>
    <property type="molecule type" value="Genomic_DNA"/>
</dbReference>
<dbReference type="AlphaFoldDB" id="A0A815XU92"/>
<name>A0A815XU92_9BILA</name>